<dbReference type="GO" id="GO:0009001">
    <property type="term" value="F:serine O-acetyltransferase activity"/>
    <property type="evidence" value="ECO:0007669"/>
    <property type="project" value="InterPro"/>
</dbReference>
<dbReference type="InterPro" id="IPR011004">
    <property type="entry name" value="Trimer_LpxA-like_sf"/>
</dbReference>
<dbReference type="SUPFAM" id="SSF51161">
    <property type="entry name" value="Trimeric LpxA-like enzymes"/>
    <property type="match status" value="1"/>
</dbReference>
<evidence type="ECO:0000313" key="4">
    <source>
        <dbReference type="EMBL" id="MQN80953.1"/>
    </source>
</evidence>
<name>A0A6G1U073_9BACT</name>
<evidence type="ECO:0000313" key="5">
    <source>
        <dbReference type="Proteomes" id="UP000480425"/>
    </source>
</evidence>
<keyword evidence="2 4" id="KW-0808">Transferase</keyword>
<dbReference type="PANTHER" id="PTHR42811">
    <property type="entry name" value="SERINE ACETYLTRANSFERASE"/>
    <property type="match status" value="1"/>
</dbReference>
<comment type="caution">
    <text evidence="4">The sequence shown here is derived from an EMBL/GenBank/DDBJ whole genome shotgun (WGS) entry which is preliminary data.</text>
</comment>
<dbReference type="InterPro" id="IPR001451">
    <property type="entry name" value="Hexapep"/>
</dbReference>
<dbReference type="EMBL" id="VZCB01000063">
    <property type="protein sequence ID" value="MQN80953.1"/>
    <property type="molecule type" value="Genomic_DNA"/>
</dbReference>
<accession>A0A6G1U073</accession>
<dbReference type="OrthoDB" id="9812571at2"/>
<dbReference type="Proteomes" id="UP000480425">
    <property type="component" value="Unassembled WGS sequence"/>
</dbReference>
<gene>
    <name evidence="4" type="ORF">F7D73_08300</name>
</gene>
<evidence type="ECO:0000256" key="1">
    <source>
        <dbReference type="ARBA" id="ARBA00007274"/>
    </source>
</evidence>
<sequence>MDKKSKCFNRLRLKSKQSGIYRKLFALYSWLLGYDIKYYTQIGDNFEIFHGARGTVINPNTIIGNNVSVRQNTTIGAKGFLDSEKCPCIEDNVTIGPNICIIGDITIGHDSVIGAGAVVVKDVPPYSVVAGNPARVIRSLKS</sequence>
<dbReference type="Gene3D" id="2.160.10.10">
    <property type="entry name" value="Hexapeptide repeat proteins"/>
    <property type="match status" value="1"/>
</dbReference>
<dbReference type="InterPro" id="IPR005881">
    <property type="entry name" value="Ser_O-AcTrfase"/>
</dbReference>
<dbReference type="RefSeq" id="WP_153123799.1">
    <property type="nucleotide sequence ID" value="NZ_VZCB01000063.1"/>
</dbReference>
<proteinExistence type="inferred from homology"/>
<evidence type="ECO:0000256" key="3">
    <source>
        <dbReference type="ARBA" id="ARBA00023315"/>
    </source>
</evidence>
<dbReference type="InterPro" id="IPR045304">
    <property type="entry name" value="LbH_SAT"/>
</dbReference>
<dbReference type="PIRSF" id="PIRSF000441">
    <property type="entry name" value="CysE"/>
    <property type="match status" value="1"/>
</dbReference>
<organism evidence="4 5">
    <name type="scientific">Segatella copri</name>
    <dbReference type="NCBI Taxonomy" id="165179"/>
    <lineage>
        <taxon>Bacteria</taxon>
        <taxon>Pseudomonadati</taxon>
        <taxon>Bacteroidota</taxon>
        <taxon>Bacteroidia</taxon>
        <taxon>Bacteroidales</taxon>
        <taxon>Prevotellaceae</taxon>
        <taxon>Segatella</taxon>
    </lineage>
</organism>
<protein>
    <submittedName>
        <fullName evidence="4">Serine acetyltransferase</fullName>
    </submittedName>
</protein>
<reference evidence="4 5" key="1">
    <citation type="submission" date="2019-09" db="EMBL/GenBank/DDBJ databases">
        <title>Distinct polysaccharide growth profiles of human intestinal Prevotella copri isolates.</title>
        <authorList>
            <person name="Fehlner-Peach H."/>
            <person name="Magnabosco C."/>
            <person name="Raghavan V."/>
            <person name="Scher J.U."/>
            <person name="Tett A."/>
            <person name="Cox L.M."/>
            <person name="Gottsegen C."/>
            <person name="Watters A."/>
            <person name="Wiltshire- Gordon J.D."/>
            <person name="Segata N."/>
            <person name="Bonneau R."/>
            <person name="Littman D.R."/>
        </authorList>
    </citation>
    <scope>NUCLEOTIDE SEQUENCE [LARGE SCALE GENOMIC DNA]</scope>
    <source>
        <strain evidence="5">iA622</strain>
    </source>
</reference>
<dbReference type="CDD" id="cd03354">
    <property type="entry name" value="LbH_SAT"/>
    <property type="match status" value="1"/>
</dbReference>
<dbReference type="AlphaFoldDB" id="A0A6G1U073"/>
<keyword evidence="3" id="KW-0012">Acyltransferase</keyword>
<dbReference type="GO" id="GO:0006535">
    <property type="term" value="P:cysteine biosynthetic process from serine"/>
    <property type="evidence" value="ECO:0007669"/>
    <property type="project" value="InterPro"/>
</dbReference>
<evidence type="ECO:0000256" key="2">
    <source>
        <dbReference type="ARBA" id="ARBA00022679"/>
    </source>
</evidence>
<comment type="similarity">
    <text evidence="1">Belongs to the transferase hexapeptide repeat family.</text>
</comment>
<dbReference type="Pfam" id="PF00132">
    <property type="entry name" value="Hexapep"/>
    <property type="match status" value="1"/>
</dbReference>
<dbReference type="GO" id="GO:0005737">
    <property type="term" value="C:cytoplasm"/>
    <property type="evidence" value="ECO:0007669"/>
    <property type="project" value="InterPro"/>
</dbReference>